<dbReference type="eggNOG" id="ENOG5032UK6">
    <property type="taxonomic scope" value="Bacteria"/>
</dbReference>
<name>A0A010S2V1_PSEFL</name>
<evidence type="ECO:0000313" key="2">
    <source>
        <dbReference type="EMBL" id="EXF95104.1"/>
    </source>
</evidence>
<protein>
    <recommendedName>
        <fullName evidence="1">DUF4123 domain-containing protein</fullName>
    </recommendedName>
</protein>
<dbReference type="OrthoDB" id="955748at2"/>
<organism evidence="2 3">
    <name type="scientific">Pseudomonas fluorescens HK44</name>
    <dbReference type="NCBI Taxonomy" id="1042209"/>
    <lineage>
        <taxon>Bacteria</taxon>
        <taxon>Pseudomonadati</taxon>
        <taxon>Pseudomonadota</taxon>
        <taxon>Gammaproteobacteria</taxon>
        <taxon>Pseudomonadales</taxon>
        <taxon>Pseudomonadaceae</taxon>
        <taxon>Pseudomonas</taxon>
    </lineage>
</organism>
<evidence type="ECO:0000259" key="1">
    <source>
        <dbReference type="Pfam" id="PF13503"/>
    </source>
</evidence>
<dbReference type="RefSeq" id="WP_019691441.1">
    <property type="nucleotide sequence ID" value="NZ_AFOY02000008.1"/>
</dbReference>
<dbReference type="Proteomes" id="UP000022611">
    <property type="component" value="Unassembled WGS sequence"/>
</dbReference>
<dbReference type="Pfam" id="PF13503">
    <property type="entry name" value="DUF4123"/>
    <property type="match status" value="1"/>
</dbReference>
<evidence type="ECO:0000313" key="3">
    <source>
        <dbReference type="Proteomes" id="UP000022611"/>
    </source>
</evidence>
<proteinExistence type="predicted"/>
<gene>
    <name evidence="2" type="ORF">HK44_026030</name>
</gene>
<dbReference type="PATRIC" id="fig|1042209.11.peg.1769"/>
<comment type="caution">
    <text evidence="2">The sequence shown here is derived from an EMBL/GenBank/DDBJ whole genome shotgun (WGS) entry which is preliminary data.</text>
</comment>
<dbReference type="AlphaFoldDB" id="A0A010S2V1"/>
<sequence>MQPDALSPRAWLERHPLNPSEQLFAVFGNASSAEPLKTWQRSMTAQAPSAIWADTVYAEWGAVMPYVGIVTAGSEFLEWVATTESRDWGWLAVSSAPQEVLVEHLRSLTQALLPNGNAVFFRFWDGRYLLPILQSAQVDAAQLMSPIGRCLINGRALEIGGCALKTSKVFPWWEIPGALLEQLEAQSATTRINNLLTWLSDDRPDLYEAFSESVLRHKVAIFLEAPDLPQAPKTALVEFLMAELN</sequence>
<feature type="domain" description="DUF4123" evidence="1">
    <location>
        <begin position="23"/>
        <end position="136"/>
    </location>
</feature>
<accession>A0A010S2V1</accession>
<reference evidence="2 3" key="1">
    <citation type="journal article" date="2011" name="J. Bacteriol.">
        <title>Draft genome sequence of the polycyclic aromatic hydrocarbon-degrading, genetically engineered bioluminescent bioreporter Pseudomonas fluorescens HK44.</title>
        <authorList>
            <person name="Chauhan A."/>
            <person name="Layton A.C."/>
            <person name="Williams D.E."/>
            <person name="Smartt A.E."/>
            <person name="Ripp S."/>
            <person name="Karpinets T.V."/>
            <person name="Brown S.D."/>
            <person name="Sayler G.S."/>
        </authorList>
    </citation>
    <scope>NUCLEOTIDE SEQUENCE [LARGE SCALE GENOMIC DNA]</scope>
    <source>
        <strain evidence="2 3">HK44</strain>
    </source>
</reference>
<dbReference type="InterPro" id="IPR025391">
    <property type="entry name" value="DUF4123"/>
</dbReference>
<dbReference type="HOGENOM" id="CLU_1218919_0_0_6"/>
<dbReference type="EMBL" id="AFOY02000008">
    <property type="protein sequence ID" value="EXF95104.1"/>
    <property type="molecule type" value="Genomic_DNA"/>
</dbReference>